<sequence>MKIIQKEVLSFEDKKSLMQLWNTEYPVNLNYGEIHDFDLYLNGLSDLKHYLLIDDETKIKGWAFAFLRDNEDWFAILIDNQIQGSGNGSLLITELKNNHHHLNGWVIDHDKEIKLNKEPYKSPVLFYLKNGFTVCTEARIENEKISAVKINWKR</sequence>
<name>A0ABS8MW06_9FLAO</name>
<evidence type="ECO:0000313" key="3">
    <source>
        <dbReference type="Proteomes" id="UP001430919"/>
    </source>
</evidence>
<comment type="caution">
    <text evidence="2">The sequence shown here is derived from an EMBL/GenBank/DDBJ whole genome shotgun (WGS) entry which is preliminary data.</text>
</comment>
<reference evidence="2" key="1">
    <citation type="submission" date="2021-11" db="EMBL/GenBank/DDBJ databases">
        <title>Description of novel Flavobacterium species.</title>
        <authorList>
            <person name="Saticioglu I.B."/>
            <person name="Ay H."/>
            <person name="Altun S."/>
            <person name="Duman M."/>
        </authorList>
    </citation>
    <scope>NUCLEOTIDE SEQUENCE</scope>
    <source>
        <strain evidence="2">F-65</strain>
    </source>
</reference>
<dbReference type="Gene3D" id="3.40.630.30">
    <property type="match status" value="1"/>
</dbReference>
<proteinExistence type="predicted"/>
<dbReference type="SUPFAM" id="SSF55729">
    <property type="entry name" value="Acyl-CoA N-acyltransferases (Nat)"/>
    <property type="match status" value="1"/>
</dbReference>
<evidence type="ECO:0000259" key="1">
    <source>
        <dbReference type="Pfam" id="PF13673"/>
    </source>
</evidence>
<dbReference type="InterPro" id="IPR000182">
    <property type="entry name" value="GNAT_dom"/>
</dbReference>
<dbReference type="Pfam" id="PF13673">
    <property type="entry name" value="Acetyltransf_10"/>
    <property type="match status" value="1"/>
</dbReference>
<dbReference type="EMBL" id="JAJJMO010000001">
    <property type="protein sequence ID" value="MCC9072371.1"/>
    <property type="molecule type" value="Genomic_DNA"/>
</dbReference>
<organism evidence="2 3">
    <name type="scientific">Flavobacterium pisciphilum</name>
    <dbReference type="NCBI Taxonomy" id="2893755"/>
    <lineage>
        <taxon>Bacteria</taxon>
        <taxon>Pseudomonadati</taxon>
        <taxon>Bacteroidota</taxon>
        <taxon>Flavobacteriia</taxon>
        <taxon>Flavobacteriales</taxon>
        <taxon>Flavobacteriaceae</taxon>
        <taxon>Flavobacterium</taxon>
    </lineage>
</organism>
<accession>A0ABS8MW06</accession>
<keyword evidence="3" id="KW-1185">Reference proteome</keyword>
<gene>
    <name evidence="2" type="ORF">LNQ49_12340</name>
</gene>
<dbReference type="InterPro" id="IPR016181">
    <property type="entry name" value="Acyl_CoA_acyltransferase"/>
</dbReference>
<evidence type="ECO:0000313" key="2">
    <source>
        <dbReference type="EMBL" id="MCC9072371.1"/>
    </source>
</evidence>
<feature type="domain" description="N-acetyltransferase" evidence="1">
    <location>
        <begin position="48"/>
        <end position="151"/>
    </location>
</feature>
<dbReference type="Proteomes" id="UP001430919">
    <property type="component" value="Unassembled WGS sequence"/>
</dbReference>
<dbReference type="RefSeq" id="WP_229989176.1">
    <property type="nucleotide sequence ID" value="NZ_JAJJMO010000001.1"/>
</dbReference>
<protein>
    <recommendedName>
        <fullName evidence="1">N-acetyltransferase domain-containing protein</fullName>
    </recommendedName>
</protein>